<dbReference type="EMBL" id="VUNN01000004">
    <property type="protein sequence ID" value="MSU05791.1"/>
    <property type="molecule type" value="Genomic_DNA"/>
</dbReference>
<dbReference type="SUPFAM" id="SSF48008">
    <property type="entry name" value="GntR ligand-binding domain-like"/>
    <property type="match status" value="1"/>
</dbReference>
<dbReference type="Gene3D" id="1.10.10.10">
    <property type="entry name" value="Winged helix-like DNA-binding domain superfamily/Winged helix DNA-binding domain"/>
    <property type="match status" value="1"/>
</dbReference>
<evidence type="ECO:0000313" key="6">
    <source>
        <dbReference type="EMBL" id="MSU05791.1"/>
    </source>
</evidence>
<dbReference type="Proteomes" id="UP000460549">
    <property type="component" value="Unassembled WGS sequence"/>
</dbReference>
<evidence type="ECO:0000256" key="2">
    <source>
        <dbReference type="ARBA" id="ARBA00023125"/>
    </source>
</evidence>
<dbReference type="InterPro" id="IPR000524">
    <property type="entry name" value="Tscrpt_reg_HTH_GntR"/>
</dbReference>
<evidence type="ECO:0000259" key="4">
    <source>
        <dbReference type="SMART" id="SM00345"/>
    </source>
</evidence>
<keyword evidence="2" id="KW-0238">DNA-binding</keyword>
<feature type="domain" description="GntR C-terminal" evidence="5">
    <location>
        <begin position="78"/>
        <end position="205"/>
    </location>
</feature>
<evidence type="ECO:0000256" key="1">
    <source>
        <dbReference type="ARBA" id="ARBA00023015"/>
    </source>
</evidence>
<keyword evidence="1" id="KW-0805">Transcription regulation</keyword>
<dbReference type="SMART" id="SM00895">
    <property type="entry name" value="FCD"/>
    <property type="match status" value="1"/>
</dbReference>
<keyword evidence="3" id="KW-0804">Transcription</keyword>
<protein>
    <submittedName>
        <fullName evidence="6">GntR family transcriptional regulator</fullName>
    </submittedName>
</protein>
<proteinExistence type="predicted"/>
<gene>
    <name evidence="6" type="ORF">FYJ80_03230</name>
</gene>
<organism evidence="6 7">
    <name type="scientific">Bullifex porci</name>
    <dbReference type="NCBI Taxonomy" id="2606638"/>
    <lineage>
        <taxon>Bacteria</taxon>
        <taxon>Pseudomonadati</taxon>
        <taxon>Spirochaetota</taxon>
        <taxon>Spirochaetia</taxon>
        <taxon>Spirochaetales</taxon>
        <taxon>Spirochaetaceae</taxon>
        <taxon>Bullifex</taxon>
    </lineage>
</organism>
<dbReference type="AlphaFoldDB" id="A0A7X2PBG0"/>
<feature type="domain" description="HTH gntR-type" evidence="4">
    <location>
        <begin position="10"/>
        <end position="68"/>
    </location>
</feature>
<comment type="caution">
    <text evidence="6">The sequence shown here is derived from an EMBL/GenBank/DDBJ whole genome shotgun (WGS) entry which is preliminary data.</text>
</comment>
<dbReference type="PANTHER" id="PTHR43537">
    <property type="entry name" value="TRANSCRIPTIONAL REGULATOR, GNTR FAMILY"/>
    <property type="match status" value="1"/>
</dbReference>
<name>A0A7X2PBG0_9SPIO</name>
<dbReference type="RefSeq" id="WP_154424694.1">
    <property type="nucleotide sequence ID" value="NZ_VUNN01000004.1"/>
</dbReference>
<evidence type="ECO:0000256" key="3">
    <source>
        <dbReference type="ARBA" id="ARBA00023163"/>
    </source>
</evidence>
<dbReference type="InterPro" id="IPR008920">
    <property type="entry name" value="TF_FadR/GntR_C"/>
</dbReference>
<evidence type="ECO:0000313" key="7">
    <source>
        <dbReference type="Proteomes" id="UP000460549"/>
    </source>
</evidence>
<evidence type="ECO:0000259" key="5">
    <source>
        <dbReference type="SMART" id="SM00895"/>
    </source>
</evidence>
<dbReference type="GO" id="GO:0003700">
    <property type="term" value="F:DNA-binding transcription factor activity"/>
    <property type="evidence" value="ECO:0007669"/>
    <property type="project" value="InterPro"/>
</dbReference>
<dbReference type="Pfam" id="PF07729">
    <property type="entry name" value="FCD"/>
    <property type="match status" value="1"/>
</dbReference>
<dbReference type="Gene3D" id="1.20.120.530">
    <property type="entry name" value="GntR ligand-binding domain-like"/>
    <property type="match status" value="1"/>
</dbReference>
<dbReference type="InterPro" id="IPR036390">
    <property type="entry name" value="WH_DNA-bd_sf"/>
</dbReference>
<sequence>MDISDKTEFTYTAILKDIIRNVYNQSSIITEKSLLNKYQVSRSPVREALLMLCNEEILQSVPRVGYRIKPISIKGIKDAIALRLIIEQAAMEIYFPKLTDKNIDKLEELYKKGEEIEKEQDAFIHWNLNKEFHLTLTAMSGNSYYTKTLEKIMKQCFRGASQYYGESWENNLHREDMRWHRKLIDALKNKDSVEANKILCNDINDYLCSFNTF</sequence>
<dbReference type="Pfam" id="PF00392">
    <property type="entry name" value="GntR"/>
    <property type="match status" value="1"/>
</dbReference>
<dbReference type="GO" id="GO:0003677">
    <property type="term" value="F:DNA binding"/>
    <property type="evidence" value="ECO:0007669"/>
    <property type="project" value="UniProtKB-KW"/>
</dbReference>
<keyword evidence="7" id="KW-1185">Reference proteome</keyword>
<dbReference type="InterPro" id="IPR036388">
    <property type="entry name" value="WH-like_DNA-bd_sf"/>
</dbReference>
<accession>A0A7X2PBG0</accession>
<dbReference type="InterPro" id="IPR011711">
    <property type="entry name" value="GntR_C"/>
</dbReference>
<dbReference type="PANTHER" id="PTHR43537:SF5">
    <property type="entry name" value="UXU OPERON TRANSCRIPTIONAL REGULATOR"/>
    <property type="match status" value="1"/>
</dbReference>
<dbReference type="SUPFAM" id="SSF46785">
    <property type="entry name" value="Winged helix' DNA-binding domain"/>
    <property type="match status" value="1"/>
</dbReference>
<dbReference type="SMART" id="SM00345">
    <property type="entry name" value="HTH_GNTR"/>
    <property type="match status" value="1"/>
</dbReference>
<reference evidence="6 7" key="1">
    <citation type="submission" date="2019-08" db="EMBL/GenBank/DDBJ databases">
        <title>In-depth cultivation of the pig gut microbiome towards novel bacterial diversity and tailored functional studies.</title>
        <authorList>
            <person name="Wylensek D."/>
            <person name="Hitch T.C.A."/>
            <person name="Clavel T."/>
        </authorList>
    </citation>
    <scope>NUCLEOTIDE SEQUENCE [LARGE SCALE GENOMIC DNA]</scope>
    <source>
        <strain evidence="6 7">NM-380-WT-3C1</strain>
    </source>
</reference>